<accession>A0A9P6XRU6</accession>
<evidence type="ECO:0000313" key="2">
    <source>
        <dbReference type="Proteomes" id="UP000740926"/>
    </source>
</evidence>
<dbReference type="AlphaFoldDB" id="A0A9P6XRU6"/>
<dbReference type="Proteomes" id="UP000740926">
    <property type="component" value="Unassembled WGS sequence"/>
</dbReference>
<evidence type="ECO:0000313" key="1">
    <source>
        <dbReference type="EMBL" id="KAG1531177.1"/>
    </source>
</evidence>
<gene>
    <name evidence="1" type="ORF">G6F50_016845</name>
</gene>
<protein>
    <submittedName>
        <fullName evidence="1">Uncharacterized protein</fullName>
    </submittedName>
</protein>
<name>A0A9P6XRU6_9FUNG</name>
<keyword evidence="2" id="KW-1185">Reference proteome</keyword>
<dbReference type="EMBL" id="JAANIU010011243">
    <property type="protein sequence ID" value="KAG1531177.1"/>
    <property type="molecule type" value="Genomic_DNA"/>
</dbReference>
<reference evidence="1 2" key="1">
    <citation type="journal article" date="2020" name="Microb. Genom.">
        <title>Genetic diversity of clinical and environmental Mucorales isolates obtained from an investigation of mucormycosis cases among solid organ transplant recipients.</title>
        <authorList>
            <person name="Nguyen M.H."/>
            <person name="Kaul D."/>
            <person name="Muto C."/>
            <person name="Cheng S.J."/>
            <person name="Richter R.A."/>
            <person name="Bruno V.M."/>
            <person name="Liu G."/>
            <person name="Beyhan S."/>
            <person name="Sundermann A.J."/>
            <person name="Mounaud S."/>
            <person name="Pasculle A.W."/>
            <person name="Nierman W.C."/>
            <person name="Driscoll E."/>
            <person name="Cumbie R."/>
            <person name="Clancy C.J."/>
            <person name="Dupont C.L."/>
        </authorList>
    </citation>
    <scope>NUCLEOTIDE SEQUENCE [LARGE SCALE GENOMIC DNA]</scope>
    <source>
        <strain evidence="1 2">GL24</strain>
    </source>
</reference>
<sequence>MAPTGNARRTSGPDWWPWRGKRSSCWGFPDRIRDPKSKVFTRQTAFSARMQPSYCTPVSPICPPILAGHAPGHPAGAIEPKEPA</sequence>
<proteinExistence type="predicted"/>
<comment type="caution">
    <text evidence="1">The sequence shown here is derived from an EMBL/GenBank/DDBJ whole genome shotgun (WGS) entry which is preliminary data.</text>
</comment>
<organism evidence="1 2">
    <name type="scientific">Rhizopus delemar</name>
    <dbReference type="NCBI Taxonomy" id="936053"/>
    <lineage>
        <taxon>Eukaryota</taxon>
        <taxon>Fungi</taxon>
        <taxon>Fungi incertae sedis</taxon>
        <taxon>Mucoromycota</taxon>
        <taxon>Mucoromycotina</taxon>
        <taxon>Mucoromycetes</taxon>
        <taxon>Mucorales</taxon>
        <taxon>Mucorineae</taxon>
        <taxon>Rhizopodaceae</taxon>
        <taxon>Rhizopus</taxon>
    </lineage>
</organism>